<name>B7KMU0_GLOC7</name>
<evidence type="ECO:0000313" key="2">
    <source>
        <dbReference type="Proteomes" id="UP000002384"/>
    </source>
</evidence>
<gene>
    <name evidence="1" type="ordered locus">PCC7424_5545</name>
</gene>
<accession>B7KMU0</accession>
<dbReference type="RefSeq" id="WP_012599617.1">
    <property type="nucleotide sequence ID" value="NC_011737.1"/>
</dbReference>
<dbReference type="EMBL" id="CP001293">
    <property type="protein sequence ID" value="ACK74112.1"/>
    <property type="molecule type" value="Genomic_DNA"/>
</dbReference>
<geneLocation type="plasmid" evidence="1 2">
    <name>pP742402</name>
</geneLocation>
<dbReference type="AlphaFoldDB" id="B7KMU0"/>
<evidence type="ECO:0000313" key="1">
    <source>
        <dbReference type="EMBL" id="ACK74112.1"/>
    </source>
</evidence>
<organism evidence="1 2">
    <name type="scientific">Gloeothece citriformis (strain PCC 7424)</name>
    <name type="common">Cyanothece sp. (strain PCC 7424)</name>
    <dbReference type="NCBI Taxonomy" id="65393"/>
    <lineage>
        <taxon>Bacteria</taxon>
        <taxon>Bacillati</taxon>
        <taxon>Cyanobacteriota</taxon>
        <taxon>Cyanophyceae</taxon>
        <taxon>Oscillatoriophycideae</taxon>
        <taxon>Chroococcales</taxon>
        <taxon>Aphanothecaceae</taxon>
        <taxon>Gloeothece</taxon>
        <taxon>Gloeothece citriformis</taxon>
    </lineage>
</organism>
<sequence>MVAIGASGSRKTQTLKAIAYSIKQTYPAIQIFCIDFHGDQEIIGETCYPLHMASPYGINPLTINLDREGGGPNLQAIAVALKEKQQLAQETSSNTGVGK</sequence>
<dbReference type="Proteomes" id="UP000002384">
    <property type="component" value="Plasmid pP742402"/>
</dbReference>
<evidence type="ECO:0008006" key="3">
    <source>
        <dbReference type="Google" id="ProtNLM"/>
    </source>
</evidence>
<proteinExistence type="predicted"/>
<keyword evidence="2" id="KW-1185">Reference proteome</keyword>
<dbReference type="HOGENOM" id="CLU_2315608_0_0_3"/>
<dbReference type="KEGG" id="cyc:PCC7424_5545"/>
<reference evidence="2" key="1">
    <citation type="journal article" date="2011" name="MBio">
        <title>Novel metabolic attributes of the genus Cyanothece, comprising a group of unicellular nitrogen-fixing Cyanobacteria.</title>
        <authorList>
            <person name="Bandyopadhyay A."/>
            <person name="Elvitigala T."/>
            <person name="Welsh E."/>
            <person name="Stockel J."/>
            <person name="Liberton M."/>
            <person name="Min H."/>
            <person name="Sherman L.A."/>
            <person name="Pakrasi H.B."/>
        </authorList>
    </citation>
    <scope>NUCLEOTIDE SEQUENCE [LARGE SCALE GENOMIC DNA]</scope>
    <source>
        <strain evidence="2">PCC 7424</strain>
        <plasmid evidence="2">pP742402</plasmid>
    </source>
</reference>
<protein>
    <recommendedName>
        <fullName evidence="3">Helicase HerA central domain-containing protein</fullName>
    </recommendedName>
</protein>
<keyword evidence="1" id="KW-0614">Plasmid</keyword>